<comment type="subcellular location">
    <subcellularLocation>
        <location evidence="1">Cytoplasm</location>
    </subcellularLocation>
</comment>
<evidence type="ECO:0000256" key="9">
    <source>
        <dbReference type="ARBA" id="ARBA00024382"/>
    </source>
</evidence>
<dbReference type="InterPro" id="IPR027417">
    <property type="entry name" value="P-loop_NTPase"/>
</dbReference>
<protein>
    <recommendedName>
        <fullName evidence="9">protein-secreting ATPase</fullName>
        <ecNumber evidence="9">7.4.2.8</ecNumber>
    </recommendedName>
</protein>
<dbReference type="CDD" id="cd01136">
    <property type="entry name" value="ATPase_flagellum-secretory_path_III"/>
    <property type="match status" value="1"/>
</dbReference>
<dbReference type="InterPro" id="IPR003593">
    <property type="entry name" value="AAA+_ATPase"/>
</dbReference>
<dbReference type="PANTHER" id="PTHR15184">
    <property type="entry name" value="ATP SYNTHASE"/>
    <property type="match status" value="1"/>
</dbReference>
<comment type="catalytic activity">
    <reaction evidence="10">
        <text>ATP + H2O + cellular proteinSide 1 = ADP + phosphate + cellular proteinSide 2.</text>
        <dbReference type="EC" id="7.4.2.8"/>
    </reaction>
</comment>
<keyword evidence="4" id="KW-0547">Nucleotide-binding</keyword>
<dbReference type="NCBIfam" id="TIGR01026">
    <property type="entry name" value="fliI_yscN"/>
    <property type="match status" value="1"/>
</dbReference>
<sequence>MTLAPTPTDDPLVRAIRRADPMIRVGRVAEAYGTLVRATGLVSRIGDLCVLKEPVTGQQLTAEAVGIQGHTTLLTPLGALEGLSTGMEVWPARRSSSIPVGPGLLGRILDAQCQPMDGGPTPECPATAPLYREAPDPMTRRPVDQPLATGVKAIDATLTTGQGQRVGLFAAAGGGKSTLLGMLARGADADVNVIVLVGERGREVREFIDDNLGSEGLAKSVLIIATSDRPALERARAALVGTAIAEYFRDRGLRVLLLMDSVTRYARALRDVGLAMGEPPTRRGFPPSVFSWLPRLFERAGNNDTGCITGFYTVLVEDADEGDDPIAEEVRSLLDGHIILSRQLAARSHYPAIDVLKSTSRVMNRIASAPHQAAAQRLREWMSKYNEIELLVQIGEYKSGTDALADQAIAAQSNIQSLLRQGVGTLESFDRTRQRLIEITQ</sequence>
<dbReference type="SMART" id="SM00382">
    <property type="entry name" value="AAA"/>
    <property type="match status" value="1"/>
</dbReference>
<reference evidence="12" key="2">
    <citation type="submission" date="2020-09" db="EMBL/GenBank/DDBJ databases">
        <authorList>
            <person name="Sun Q."/>
            <person name="Kim S."/>
        </authorList>
    </citation>
    <scope>NUCLEOTIDE SEQUENCE</scope>
    <source>
        <strain evidence="12">KCTC 22169</strain>
    </source>
</reference>
<evidence type="ECO:0000256" key="8">
    <source>
        <dbReference type="ARBA" id="ARBA00024342"/>
    </source>
</evidence>
<keyword evidence="13" id="KW-1185">Reference proteome</keyword>
<evidence type="ECO:0000313" key="12">
    <source>
        <dbReference type="EMBL" id="GGX75304.1"/>
    </source>
</evidence>
<proteinExistence type="inferred from homology"/>
<gene>
    <name evidence="12" type="ORF">GCM10007392_48060</name>
</gene>
<dbReference type="GO" id="GO:0030254">
    <property type="term" value="P:protein secretion by the type III secretion system"/>
    <property type="evidence" value="ECO:0007669"/>
    <property type="project" value="InterPro"/>
</dbReference>
<evidence type="ECO:0000256" key="4">
    <source>
        <dbReference type="ARBA" id="ARBA00022741"/>
    </source>
</evidence>
<dbReference type="EC" id="7.4.2.8" evidence="9"/>
<dbReference type="PANTHER" id="PTHR15184:SF9">
    <property type="entry name" value="SPI-1 TYPE 3 SECRETION SYSTEM ATPASE"/>
    <property type="match status" value="1"/>
</dbReference>
<evidence type="ECO:0000256" key="6">
    <source>
        <dbReference type="ARBA" id="ARBA00022927"/>
    </source>
</evidence>
<dbReference type="SUPFAM" id="SSF52540">
    <property type="entry name" value="P-loop containing nucleoside triphosphate hydrolases"/>
    <property type="match status" value="1"/>
</dbReference>
<keyword evidence="3" id="KW-0963">Cytoplasm</keyword>
<comment type="similarity">
    <text evidence="8">Belongs to the ATPase alpha/beta chains family. T3SS ATPase subfamily.</text>
</comment>
<dbReference type="GO" id="GO:0008564">
    <property type="term" value="F:protein-exporting ATPase activity"/>
    <property type="evidence" value="ECO:0007669"/>
    <property type="project" value="UniProtKB-EC"/>
</dbReference>
<dbReference type="GO" id="GO:0046933">
    <property type="term" value="F:proton-transporting ATP synthase activity, rotational mechanism"/>
    <property type="evidence" value="ECO:0007669"/>
    <property type="project" value="TreeGrafter"/>
</dbReference>
<dbReference type="GO" id="GO:0016887">
    <property type="term" value="F:ATP hydrolysis activity"/>
    <property type="evidence" value="ECO:0007669"/>
    <property type="project" value="InterPro"/>
</dbReference>
<accession>A0A918KUY5</accession>
<evidence type="ECO:0000259" key="11">
    <source>
        <dbReference type="SMART" id="SM00382"/>
    </source>
</evidence>
<dbReference type="Pfam" id="PF18269">
    <property type="entry name" value="T3SS_ATPase_C"/>
    <property type="match status" value="1"/>
</dbReference>
<keyword evidence="5" id="KW-0067">ATP-binding</keyword>
<name>A0A918KUY5_9GAMM</name>
<dbReference type="InterPro" id="IPR020003">
    <property type="entry name" value="ATPase_a/bsu_AS"/>
</dbReference>
<evidence type="ECO:0000256" key="1">
    <source>
        <dbReference type="ARBA" id="ARBA00004496"/>
    </source>
</evidence>
<evidence type="ECO:0000256" key="7">
    <source>
        <dbReference type="ARBA" id="ARBA00022967"/>
    </source>
</evidence>
<feature type="domain" description="AAA+ ATPase" evidence="11">
    <location>
        <begin position="162"/>
        <end position="344"/>
    </location>
</feature>
<dbReference type="RefSeq" id="WP_189613646.1">
    <property type="nucleotide sequence ID" value="NZ_BMXR01000021.1"/>
</dbReference>
<dbReference type="Pfam" id="PF02874">
    <property type="entry name" value="ATP-synt_ab_N"/>
    <property type="match status" value="1"/>
</dbReference>
<dbReference type="Proteomes" id="UP000626148">
    <property type="component" value="Unassembled WGS sequence"/>
</dbReference>
<dbReference type="Pfam" id="PF00006">
    <property type="entry name" value="ATP-synt_ab"/>
    <property type="match status" value="1"/>
</dbReference>
<dbReference type="FunFam" id="3.40.50.12240:FF:000002">
    <property type="entry name" value="Flagellum-specific ATP synthase FliI"/>
    <property type="match status" value="1"/>
</dbReference>
<evidence type="ECO:0000256" key="3">
    <source>
        <dbReference type="ARBA" id="ARBA00022490"/>
    </source>
</evidence>
<keyword evidence="6" id="KW-0653">Protein transport</keyword>
<dbReference type="InterPro" id="IPR000194">
    <property type="entry name" value="ATPase_F1/V1/A1_a/bsu_nucl-bd"/>
</dbReference>
<dbReference type="GO" id="GO:0005737">
    <property type="term" value="C:cytoplasm"/>
    <property type="evidence" value="ECO:0007669"/>
    <property type="project" value="UniProtKB-SubCell"/>
</dbReference>
<evidence type="ECO:0000313" key="13">
    <source>
        <dbReference type="Proteomes" id="UP000626148"/>
    </source>
</evidence>
<dbReference type="InterPro" id="IPR004100">
    <property type="entry name" value="ATPase_F1/V1/A1_a/bsu_N"/>
</dbReference>
<dbReference type="GO" id="GO:0030257">
    <property type="term" value="C:type III protein secretion system complex"/>
    <property type="evidence" value="ECO:0007669"/>
    <property type="project" value="InterPro"/>
</dbReference>
<organism evidence="12 13">
    <name type="scientific">Saccharospirillum salsuginis</name>
    <dbReference type="NCBI Taxonomy" id="418750"/>
    <lineage>
        <taxon>Bacteria</taxon>
        <taxon>Pseudomonadati</taxon>
        <taxon>Pseudomonadota</taxon>
        <taxon>Gammaproteobacteria</taxon>
        <taxon>Oceanospirillales</taxon>
        <taxon>Saccharospirillaceae</taxon>
        <taxon>Saccharospirillum</taxon>
    </lineage>
</organism>
<comment type="caution">
    <text evidence="12">The sequence shown here is derived from an EMBL/GenBank/DDBJ whole genome shotgun (WGS) entry which is preliminary data.</text>
</comment>
<dbReference type="InterPro" id="IPR005714">
    <property type="entry name" value="ATPase_T3SS_FliI/YscN"/>
</dbReference>
<dbReference type="InterPro" id="IPR040627">
    <property type="entry name" value="T3SS_ATPase_C"/>
</dbReference>
<dbReference type="InterPro" id="IPR050053">
    <property type="entry name" value="ATPase_alpha/beta_chains"/>
</dbReference>
<dbReference type="AlphaFoldDB" id="A0A918KUY5"/>
<reference evidence="12" key="1">
    <citation type="journal article" date="2014" name="Int. J. Syst. Evol. Microbiol.">
        <title>Complete genome sequence of Corynebacterium casei LMG S-19264T (=DSM 44701T), isolated from a smear-ripened cheese.</title>
        <authorList>
            <consortium name="US DOE Joint Genome Institute (JGI-PGF)"/>
            <person name="Walter F."/>
            <person name="Albersmeier A."/>
            <person name="Kalinowski J."/>
            <person name="Ruckert C."/>
        </authorList>
    </citation>
    <scope>NUCLEOTIDE SEQUENCE</scope>
    <source>
        <strain evidence="12">KCTC 22169</strain>
    </source>
</reference>
<evidence type="ECO:0000256" key="2">
    <source>
        <dbReference type="ARBA" id="ARBA00022448"/>
    </source>
</evidence>
<dbReference type="EMBL" id="BMXR01000021">
    <property type="protein sequence ID" value="GGX75304.1"/>
    <property type="molecule type" value="Genomic_DNA"/>
</dbReference>
<dbReference type="Gene3D" id="3.40.50.12240">
    <property type="match status" value="1"/>
</dbReference>
<keyword evidence="7" id="KW-1278">Translocase</keyword>
<dbReference type="GO" id="GO:0005524">
    <property type="term" value="F:ATP binding"/>
    <property type="evidence" value="ECO:0007669"/>
    <property type="project" value="UniProtKB-KW"/>
</dbReference>
<evidence type="ECO:0000256" key="10">
    <source>
        <dbReference type="ARBA" id="ARBA00034006"/>
    </source>
</evidence>
<evidence type="ECO:0000256" key="5">
    <source>
        <dbReference type="ARBA" id="ARBA00022840"/>
    </source>
</evidence>
<keyword evidence="2" id="KW-0813">Transport</keyword>
<dbReference type="PROSITE" id="PS00152">
    <property type="entry name" value="ATPASE_ALPHA_BETA"/>
    <property type="match status" value="1"/>
</dbReference>